<dbReference type="EMBL" id="BPLR01009502">
    <property type="protein sequence ID" value="GIY32394.1"/>
    <property type="molecule type" value="Genomic_DNA"/>
</dbReference>
<proteinExistence type="predicted"/>
<name>A0AAV4SHF6_CAEEX</name>
<feature type="compositionally biased region" description="Basic and acidic residues" evidence="1">
    <location>
        <begin position="122"/>
        <end position="140"/>
    </location>
</feature>
<accession>A0AAV4SHF6</accession>
<feature type="region of interest" description="Disordered" evidence="1">
    <location>
        <begin position="114"/>
        <end position="140"/>
    </location>
</feature>
<reference evidence="2 3" key="1">
    <citation type="submission" date="2021-06" db="EMBL/GenBank/DDBJ databases">
        <title>Caerostris extrusa draft genome.</title>
        <authorList>
            <person name="Kono N."/>
            <person name="Arakawa K."/>
        </authorList>
    </citation>
    <scope>NUCLEOTIDE SEQUENCE [LARGE SCALE GENOMIC DNA]</scope>
</reference>
<gene>
    <name evidence="2" type="ORF">CEXT_266941</name>
</gene>
<evidence type="ECO:0000256" key="1">
    <source>
        <dbReference type="SAM" id="MobiDB-lite"/>
    </source>
</evidence>
<evidence type="ECO:0000313" key="2">
    <source>
        <dbReference type="EMBL" id="GIY32394.1"/>
    </source>
</evidence>
<comment type="caution">
    <text evidence="2">The sequence shown here is derived from an EMBL/GenBank/DDBJ whole genome shotgun (WGS) entry which is preliminary data.</text>
</comment>
<sequence length="140" mass="15944">MTRGRERSTFVQRGRSGGGGLSLDLVLGRPHEENAGQQADEDPPHPGRHPVGRRRPEVHVQHRDRHDHRKGYQDHGEHQVFACSKHILFISYSYQLNCEESRKGTHLVKASRGRSEGIISDNTKKKNVSDSRMETLRDTC</sequence>
<dbReference type="AlphaFoldDB" id="A0AAV4SHF6"/>
<feature type="region of interest" description="Disordered" evidence="1">
    <location>
        <begin position="1"/>
        <end position="73"/>
    </location>
</feature>
<dbReference type="Proteomes" id="UP001054945">
    <property type="component" value="Unassembled WGS sequence"/>
</dbReference>
<organism evidence="2 3">
    <name type="scientific">Caerostris extrusa</name>
    <name type="common">Bark spider</name>
    <name type="synonym">Caerostris bankana</name>
    <dbReference type="NCBI Taxonomy" id="172846"/>
    <lineage>
        <taxon>Eukaryota</taxon>
        <taxon>Metazoa</taxon>
        <taxon>Ecdysozoa</taxon>
        <taxon>Arthropoda</taxon>
        <taxon>Chelicerata</taxon>
        <taxon>Arachnida</taxon>
        <taxon>Araneae</taxon>
        <taxon>Araneomorphae</taxon>
        <taxon>Entelegynae</taxon>
        <taxon>Araneoidea</taxon>
        <taxon>Araneidae</taxon>
        <taxon>Caerostris</taxon>
    </lineage>
</organism>
<evidence type="ECO:0000313" key="3">
    <source>
        <dbReference type="Proteomes" id="UP001054945"/>
    </source>
</evidence>
<protein>
    <submittedName>
        <fullName evidence="2">Uncharacterized protein</fullName>
    </submittedName>
</protein>
<keyword evidence="3" id="KW-1185">Reference proteome</keyword>